<reference evidence="1 2" key="1">
    <citation type="submission" date="2015-04" db="EMBL/GenBank/DDBJ databases">
        <authorList>
            <person name="Syromyatnikov M.Y."/>
            <person name="Popov V.N."/>
        </authorList>
    </citation>
    <scope>NUCLEOTIDE SEQUENCE [LARGE SCALE GENOMIC DNA]</scope>
</reference>
<evidence type="ECO:0000313" key="1">
    <source>
        <dbReference type="EMBL" id="CRL04200.1"/>
    </source>
</evidence>
<dbReference type="AlphaFoldDB" id="A0A1J1IVR8"/>
<dbReference type="EMBL" id="CVRI01000062">
    <property type="protein sequence ID" value="CRL04200.1"/>
    <property type="molecule type" value="Genomic_DNA"/>
</dbReference>
<keyword evidence="2" id="KW-1185">Reference proteome</keyword>
<evidence type="ECO:0000313" key="2">
    <source>
        <dbReference type="Proteomes" id="UP000183832"/>
    </source>
</evidence>
<organism evidence="1 2">
    <name type="scientific">Clunio marinus</name>
    <dbReference type="NCBI Taxonomy" id="568069"/>
    <lineage>
        <taxon>Eukaryota</taxon>
        <taxon>Metazoa</taxon>
        <taxon>Ecdysozoa</taxon>
        <taxon>Arthropoda</taxon>
        <taxon>Hexapoda</taxon>
        <taxon>Insecta</taxon>
        <taxon>Pterygota</taxon>
        <taxon>Neoptera</taxon>
        <taxon>Endopterygota</taxon>
        <taxon>Diptera</taxon>
        <taxon>Nematocera</taxon>
        <taxon>Chironomoidea</taxon>
        <taxon>Chironomidae</taxon>
        <taxon>Clunio</taxon>
    </lineage>
</organism>
<name>A0A1J1IVR8_9DIPT</name>
<protein>
    <submittedName>
        <fullName evidence="1">CLUMA_CG017317, isoform A</fullName>
    </submittedName>
</protein>
<gene>
    <name evidence="1" type="ORF">CLUMA_CG017317</name>
</gene>
<proteinExistence type="predicted"/>
<accession>A0A1J1IVR8</accession>
<sequence length="99" mass="11585">MKEKALQAKAKPACKTRTIVSAFRQITDSNATQFKLFTYDEPSLNIFLIHFTSKRMMVAFSLFLKASTEAREERKKRLRINRIAMLKPRNCVRLKVFTN</sequence>
<dbReference type="Proteomes" id="UP000183832">
    <property type="component" value="Unassembled WGS sequence"/>
</dbReference>